<evidence type="ECO:0000256" key="4">
    <source>
        <dbReference type="ARBA" id="ARBA00010322"/>
    </source>
</evidence>
<gene>
    <name evidence="21" type="ORF">P154DRAFT_488672</name>
</gene>
<dbReference type="PROSITE" id="PS50297">
    <property type="entry name" value="ANK_REP_REGION"/>
    <property type="match status" value="3"/>
</dbReference>
<feature type="transmembrane region" description="Helical" evidence="19">
    <location>
        <begin position="475"/>
        <end position="497"/>
    </location>
</feature>
<feature type="repeat" description="ANK" evidence="17">
    <location>
        <begin position="73"/>
        <end position="105"/>
    </location>
</feature>
<dbReference type="PANTHER" id="PTHR12169:SF6">
    <property type="entry name" value="AFG1-LIKE ATPASE"/>
    <property type="match status" value="1"/>
</dbReference>
<dbReference type="InterPro" id="IPR001594">
    <property type="entry name" value="Palmitoyltrfase_DHHC"/>
</dbReference>
<dbReference type="SMART" id="SM00248">
    <property type="entry name" value="ANK"/>
    <property type="match status" value="5"/>
</dbReference>
<dbReference type="SUPFAM" id="SSF48403">
    <property type="entry name" value="Ankyrin repeat"/>
    <property type="match status" value="1"/>
</dbReference>
<dbReference type="Pfam" id="PF03969">
    <property type="entry name" value="AFG1_ATPase"/>
    <property type="match status" value="1"/>
</dbReference>
<dbReference type="NCBIfam" id="NF040713">
    <property type="entry name" value="ZapE"/>
    <property type="match status" value="1"/>
</dbReference>
<keyword evidence="22" id="KW-1185">Reference proteome</keyword>
<feature type="compositionally biased region" description="Low complexity" evidence="18">
    <location>
        <begin position="590"/>
        <end position="602"/>
    </location>
</feature>
<dbReference type="Proteomes" id="UP000799779">
    <property type="component" value="Unassembled WGS sequence"/>
</dbReference>
<dbReference type="GO" id="GO:0031901">
    <property type="term" value="C:early endosome membrane"/>
    <property type="evidence" value="ECO:0007669"/>
    <property type="project" value="UniProtKB-SubCell"/>
</dbReference>
<feature type="domain" description="Palmitoyltransferase DHHC" evidence="20">
    <location>
        <begin position="426"/>
        <end position="561"/>
    </location>
</feature>
<dbReference type="Pfam" id="PF01529">
    <property type="entry name" value="DHHC"/>
    <property type="match status" value="1"/>
</dbReference>
<dbReference type="GO" id="GO:0019706">
    <property type="term" value="F:protein-cysteine S-palmitoyltransferase activity"/>
    <property type="evidence" value="ECO:0007669"/>
    <property type="project" value="UniProtKB-EC"/>
</dbReference>
<dbReference type="AlphaFoldDB" id="A0A6A5WMV1"/>
<dbReference type="InterPro" id="IPR002110">
    <property type="entry name" value="Ankyrin_rpt"/>
</dbReference>
<evidence type="ECO:0000256" key="5">
    <source>
        <dbReference type="ARBA" id="ARBA00016875"/>
    </source>
</evidence>
<comment type="similarity">
    <text evidence="4">Belongs to the AFG1 ATPase family.</text>
</comment>
<evidence type="ECO:0000256" key="17">
    <source>
        <dbReference type="PROSITE-ProRule" id="PRU00023"/>
    </source>
</evidence>
<name>A0A6A5WMV1_9PLEO</name>
<dbReference type="InterPro" id="IPR036770">
    <property type="entry name" value="Ankyrin_rpt-contain_sf"/>
</dbReference>
<feature type="transmembrane region" description="Helical" evidence="19">
    <location>
        <begin position="314"/>
        <end position="335"/>
    </location>
</feature>
<dbReference type="PROSITE" id="PS50088">
    <property type="entry name" value="ANK_REPEAT"/>
    <property type="match status" value="4"/>
</dbReference>
<comment type="function">
    <text evidence="1">Palmitoyltransferase specific for casein kinase 1.</text>
</comment>
<dbReference type="InterPro" id="IPR027417">
    <property type="entry name" value="P-loop_NTPase"/>
</dbReference>
<dbReference type="GO" id="GO:0005739">
    <property type="term" value="C:mitochondrion"/>
    <property type="evidence" value="ECO:0007669"/>
    <property type="project" value="TreeGrafter"/>
</dbReference>
<reference evidence="21" key="1">
    <citation type="journal article" date="2020" name="Stud. Mycol.">
        <title>101 Dothideomycetes genomes: a test case for predicting lifestyles and emergence of pathogens.</title>
        <authorList>
            <person name="Haridas S."/>
            <person name="Albert R."/>
            <person name="Binder M."/>
            <person name="Bloem J."/>
            <person name="Labutti K."/>
            <person name="Salamov A."/>
            <person name="Andreopoulos B."/>
            <person name="Baker S."/>
            <person name="Barry K."/>
            <person name="Bills G."/>
            <person name="Bluhm B."/>
            <person name="Cannon C."/>
            <person name="Castanera R."/>
            <person name="Culley D."/>
            <person name="Daum C."/>
            <person name="Ezra D."/>
            <person name="Gonzalez J."/>
            <person name="Henrissat B."/>
            <person name="Kuo A."/>
            <person name="Liang C."/>
            <person name="Lipzen A."/>
            <person name="Lutzoni F."/>
            <person name="Magnuson J."/>
            <person name="Mondo S."/>
            <person name="Nolan M."/>
            <person name="Ohm R."/>
            <person name="Pangilinan J."/>
            <person name="Park H.-J."/>
            <person name="Ramirez L."/>
            <person name="Alfaro M."/>
            <person name="Sun H."/>
            <person name="Tritt A."/>
            <person name="Yoshinaga Y."/>
            <person name="Zwiers L.-H."/>
            <person name="Turgeon B."/>
            <person name="Goodwin S."/>
            <person name="Spatafora J."/>
            <person name="Crous P."/>
            <person name="Grigoriev I."/>
        </authorList>
    </citation>
    <scope>NUCLEOTIDE SEQUENCE</scope>
    <source>
        <strain evidence="21">CBS 123094</strain>
    </source>
</reference>
<comment type="similarity">
    <text evidence="3">Belongs to the DHHC palmitoyltransferase family. AKR/ZDHHC17 subfamily.</text>
</comment>
<feature type="transmembrane region" description="Helical" evidence="19">
    <location>
        <begin position="526"/>
        <end position="551"/>
    </location>
</feature>
<dbReference type="GO" id="GO:0005524">
    <property type="term" value="F:ATP binding"/>
    <property type="evidence" value="ECO:0007669"/>
    <property type="project" value="UniProtKB-KW"/>
</dbReference>
<evidence type="ECO:0000256" key="13">
    <source>
        <dbReference type="ARBA" id="ARBA00023288"/>
    </source>
</evidence>
<dbReference type="SUPFAM" id="SSF52540">
    <property type="entry name" value="P-loop containing nucleoside triphosphate hydrolases"/>
    <property type="match status" value="1"/>
</dbReference>
<evidence type="ECO:0000256" key="9">
    <source>
        <dbReference type="ARBA" id="ARBA00022840"/>
    </source>
</evidence>
<evidence type="ECO:0000256" key="18">
    <source>
        <dbReference type="SAM" id="MobiDB-lite"/>
    </source>
</evidence>
<feature type="transmembrane region" description="Helical" evidence="19">
    <location>
        <begin position="289"/>
        <end position="308"/>
    </location>
</feature>
<dbReference type="PROSITE" id="PS50216">
    <property type="entry name" value="DHHC"/>
    <property type="match status" value="1"/>
</dbReference>
<evidence type="ECO:0000256" key="6">
    <source>
        <dbReference type="ARBA" id="ARBA00017919"/>
    </source>
</evidence>
<keyword evidence="11 19" id="KW-0472">Membrane</keyword>
<feature type="transmembrane region" description="Helical" evidence="19">
    <location>
        <begin position="376"/>
        <end position="396"/>
    </location>
</feature>
<feature type="region of interest" description="Disordered" evidence="18">
    <location>
        <begin position="1049"/>
        <end position="1075"/>
    </location>
</feature>
<dbReference type="PANTHER" id="PTHR12169">
    <property type="entry name" value="ATPASE N2B"/>
    <property type="match status" value="1"/>
</dbReference>
<keyword evidence="17" id="KW-0040">ANK repeat</keyword>
<dbReference type="PRINTS" id="PR01415">
    <property type="entry name" value="ANKYRIN"/>
</dbReference>
<evidence type="ECO:0000313" key="21">
    <source>
        <dbReference type="EMBL" id="KAF2002214.1"/>
    </source>
</evidence>
<evidence type="ECO:0000256" key="16">
    <source>
        <dbReference type="ARBA" id="ARBA00048048"/>
    </source>
</evidence>
<organism evidence="21 22">
    <name type="scientific">Amniculicola lignicola CBS 123094</name>
    <dbReference type="NCBI Taxonomy" id="1392246"/>
    <lineage>
        <taxon>Eukaryota</taxon>
        <taxon>Fungi</taxon>
        <taxon>Dikarya</taxon>
        <taxon>Ascomycota</taxon>
        <taxon>Pezizomycotina</taxon>
        <taxon>Dothideomycetes</taxon>
        <taxon>Pleosporomycetidae</taxon>
        <taxon>Pleosporales</taxon>
        <taxon>Amniculicolaceae</taxon>
        <taxon>Amniculicola</taxon>
    </lineage>
</organism>
<dbReference type="Gene3D" id="3.40.50.300">
    <property type="entry name" value="P-loop containing nucleotide triphosphate hydrolases"/>
    <property type="match status" value="1"/>
</dbReference>
<accession>A0A6A5WMV1</accession>
<proteinExistence type="inferred from homology"/>
<keyword evidence="7 19" id="KW-0812">Transmembrane</keyword>
<feature type="repeat" description="ANK" evidence="17">
    <location>
        <begin position="173"/>
        <end position="205"/>
    </location>
</feature>
<feature type="region of interest" description="Disordered" evidence="18">
    <location>
        <begin position="583"/>
        <end position="619"/>
    </location>
</feature>
<sequence>MAATRTSASPAPPAEPNGHAVKDEDVEMHDLGDKKAALPVEEDIMQLARLGEIGAIQKLFDSGKVDATYADEQGITPLHWAAINNHYALCHFLIQSGASVNAKGGDAVATPVLWAAKRCHYYVVNLLLEHGADPLLTDDQGFNLLHSATFDGNVYQLVLLLHQDIPVDIPDSQAHTALMWAAYKGYPSVVDLFLRWGANVYATDDQGFTALHWALVKGSQGSIQKLLEYGADRFAKNNDGKTPAMTAEEMNTTRVWHRALAEAGFKKDGSPDTFPIPMIKDVRWFISRLIFFWPFLIIFMGIFILSHYPVYVSVPLAIGVCYGMQYVAQLFLRWAPSGSKSVHHTPFLAGIFSGTLFWIGVSWITTVLPWTIRTNFFLNVFFGFFIGLTTYFYFFSMASDPGFVPKSSSRSASKSVIDELMETRMFDEHHFCVNCMVRKPLRSKHCKRCERCVAKTDHHCPWVNNCVANNNHRHFILYVLCMEIGVLIWVRLILAYLDNIPEPTEATCNVLETDICKILLKDPYTIILSLWTAFQLSWVSMLLVVQLLQVARNLTTYESMRGHLNADSPAEALTSFVTTGDTSQDVSAESSTGPAGNAPAPGFGSGQDTGDAHAHRHPKPSLWDQWKRLLGIDTFVATALHGSQANNPTRARGNPFSRGIVTNCKDFWCDGAPEGISTTPGPLAEYDARVEDGRLRDDEHQRGLVQNLEDLHYTLANYTQPPVQQPTIESLQPAKKSLFSLFSSPKRSSALPPIPETLPKGLYMYGDVGSGKTMLMDLFYDTLPSNIKRKTRIHFHAFMQSVHKDLHKMKIKHGNDIDAIPWVAAGIAERSSVLCFDEFQCTDVADAMILRRLIEALMAHGTVIVTTSNRHPDELYKNGIQRESFVPAINLLKSRLRVLCLDSQTDYRKIPRPPSGVYHHPLDAAAKTHAERWFRFLGDPEHDPPHRASHTVWGREIEVPKASGKCAWFTFDEIIGRATGAADYLELMRNYEAFIVTDIPGMNYRSRDLARRFITFIDAVYESRAKLVMTTAVPLTSLFLSERELSEAITTSQATGDTPSSPSPSSTNNPDHHEDVSDVMRHLMDDLGMNMSMLKNSSVFSGEEERFAFARALSRLSEMGSREWVERGLGLDGRGGVGEMEGWRRVRSKWKEDSM</sequence>
<dbReference type="Pfam" id="PF12796">
    <property type="entry name" value="Ank_2"/>
    <property type="match status" value="2"/>
</dbReference>
<dbReference type="EMBL" id="ML977578">
    <property type="protein sequence ID" value="KAF2002214.1"/>
    <property type="molecule type" value="Genomic_DNA"/>
</dbReference>
<keyword evidence="13" id="KW-0449">Lipoprotein</keyword>
<dbReference type="Gene3D" id="1.25.40.20">
    <property type="entry name" value="Ankyrin repeat-containing domain"/>
    <property type="match status" value="1"/>
</dbReference>
<evidence type="ECO:0000256" key="11">
    <source>
        <dbReference type="ARBA" id="ARBA00023136"/>
    </source>
</evidence>
<dbReference type="GO" id="GO:0016887">
    <property type="term" value="F:ATP hydrolysis activity"/>
    <property type="evidence" value="ECO:0007669"/>
    <property type="project" value="InterPro"/>
</dbReference>
<evidence type="ECO:0000259" key="20">
    <source>
        <dbReference type="Pfam" id="PF01529"/>
    </source>
</evidence>
<evidence type="ECO:0000256" key="19">
    <source>
        <dbReference type="SAM" id="Phobius"/>
    </source>
</evidence>
<feature type="compositionally biased region" description="Low complexity" evidence="18">
    <location>
        <begin position="1058"/>
        <end position="1069"/>
    </location>
</feature>
<evidence type="ECO:0000256" key="12">
    <source>
        <dbReference type="ARBA" id="ARBA00023139"/>
    </source>
</evidence>
<dbReference type="GO" id="GO:0006515">
    <property type="term" value="P:protein quality control for misfolded or incompletely synthesized proteins"/>
    <property type="evidence" value="ECO:0007669"/>
    <property type="project" value="TreeGrafter"/>
</dbReference>
<keyword evidence="8" id="KW-0547">Nucleotide-binding</keyword>
<keyword evidence="10 19" id="KW-1133">Transmembrane helix</keyword>
<evidence type="ECO:0000256" key="2">
    <source>
        <dbReference type="ARBA" id="ARBA00004520"/>
    </source>
</evidence>
<protein>
    <recommendedName>
        <fullName evidence="5">Palmitoyltransferase AKR1</fullName>
    </recommendedName>
    <alternativeName>
        <fullName evidence="14 15">Ankyrin repeat-containing protein AKR1</fullName>
    </alternativeName>
    <alternativeName>
        <fullName evidence="6">Palmitoyltransferase akr1</fullName>
    </alternativeName>
</protein>
<evidence type="ECO:0000256" key="3">
    <source>
        <dbReference type="ARBA" id="ARBA00010104"/>
    </source>
</evidence>
<keyword evidence="12" id="KW-0564">Palmitate</keyword>
<feature type="repeat" description="ANK" evidence="17">
    <location>
        <begin position="206"/>
        <end position="238"/>
    </location>
</feature>
<feature type="repeat" description="ANK" evidence="17">
    <location>
        <begin position="107"/>
        <end position="139"/>
    </location>
</feature>
<evidence type="ECO:0000313" key="22">
    <source>
        <dbReference type="Proteomes" id="UP000799779"/>
    </source>
</evidence>
<dbReference type="OrthoDB" id="6781668at2759"/>
<evidence type="ECO:0000256" key="7">
    <source>
        <dbReference type="ARBA" id="ARBA00022692"/>
    </source>
</evidence>
<comment type="subcellular location">
    <subcellularLocation>
        <location evidence="2">Early endosome membrane</location>
        <topology evidence="2">Multi-pass membrane protein</topology>
    </subcellularLocation>
</comment>
<evidence type="ECO:0000256" key="1">
    <source>
        <dbReference type="ARBA" id="ARBA00002100"/>
    </source>
</evidence>
<evidence type="ECO:0000256" key="15">
    <source>
        <dbReference type="ARBA" id="ARBA00031920"/>
    </source>
</evidence>
<evidence type="ECO:0000256" key="8">
    <source>
        <dbReference type="ARBA" id="ARBA00022741"/>
    </source>
</evidence>
<feature type="transmembrane region" description="Helical" evidence="19">
    <location>
        <begin position="347"/>
        <end position="370"/>
    </location>
</feature>
<comment type="catalytic activity">
    <reaction evidence="16">
        <text>L-cysteinyl-[protein] + hexadecanoyl-CoA = S-hexadecanoyl-L-cysteinyl-[protein] + CoA</text>
        <dbReference type="Rhea" id="RHEA:36683"/>
        <dbReference type="Rhea" id="RHEA-COMP:10131"/>
        <dbReference type="Rhea" id="RHEA-COMP:11032"/>
        <dbReference type="ChEBI" id="CHEBI:29950"/>
        <dbReference type="ChEBI" id="CHEBI:57287"/>
        <dbReference type="ChEBI" id="CHEBI:57379"/>
        <dbReference type="ChEBI" id="CHEBI:74151"/>
        <dbReference type="EC" id="2.3.1.225"/>
    </reaction>
</comment>
<evidence type="ECO:0000256" key="10">
    <source>
        <dbReference type="ARBA" id="ARBA00022989"/>
    </source>
</evidence>
<dbReference type="InterPro" id="IPR005654">
    <property type="entry name" value="ATPase_AFG1-like"/>
</dbReference>
<keyword evidence="9" id="KW-0067">ATP-binding</keyword>
<evidence type="ECO:0000256" key="14">
    <source>
        <dbReference type="ARBA" id="ARBA00030960"/>
    </source>
</evidence>
<feature type="region of interest" description="Disordered" evidence="18">
    <location>
        <begin position="1"/>
        <end position="21"/>
    </location>
</feature>